<proteinExistence type="inferred from homology"/>
<sequence>MGMFGIPVGWQRSLEYVGLPSEKDIYLGTWATPPQCVELWFESLPKEMPMIVSRIGLFLKKYILREAKKKSLWTWALLSNDCCCGVSLKTQELYALVFACRYLDIFTNFVSLYNTVMKLIFLGSSFSIVWYMRYHKVVRRSYDKDQDTFRHYFLVLPCLVLALLINEKFTFKEVSMHLSLYAVYTMVMWTFSLYLEAVAILPQLVLLQRTRNIDNLTGQYVFLLGADADKME</sequence>
<keyword evidence="10 11" id="KW-0675">Receptor</keyword>
<evidence type="ECO:0000256" key="10">
    <source>
        <dbReference type="ARBA" id="ARBA00023170"/>
    </source>
</evidence>
<dbReference type="GO" id="GO:0005789">
    <property type="term" value="C:endoplasmic reticulum membrane"/>
    <property type="evidence" value="ECO:0007669"/>
    <property type="project" value="UniProtKB-SubCell"/>
</dbReference>
<dbReference type="InterPro" id="IPR000133">
    <property type="entry name" value="ER_ret_rcpt"/>
</dbReference>
<accession>A0A8T0KXZ0</accession>
<dbReference type="EMBL" id="JABFOF010000002">
    <property type="protein sequence ID" value="KAG2404837.1"/>
    <property type="molecule type" value="Genomic_DNA"/>
</dbReference>
<evidence type="ECO:0000256" key="9">
    <source>
        <dbReference type="ARBA" id="ARBA00023136"/>
    </source>
</evidence>
<organism evidence="12 13">
    <name type="scientific">Phaseolus angularis</name>
    <name type="common">Azuki bean</name>
    <name type="synonym">Vigna angularis</name>
    <dbReference type="NCBI Taxonomy" id="3914"/>
    <lineage>
        <taxon>Eukaryota</taxon>
        <taxon>Viridiplantae</taxon>
        <taxon>Streptophyta</taxon>
        <taxon>Embryophyta</taxon>
        <taxon>Tracheophyta</taxon>
        <taxon>Spermatophyta</taxon>
        <taxon>Magnoliopsida</taxon>
        <taxon>eudicotyledons</taxon>
        <taxon>Gunneridae</taxon>
        <taxon>Pentapetalae</taxon>
        <taxon>rosids</taxon>
        <taxon>fabids</taxon>
        <taxon>Fabales</taxon>
        <taxon>Fabaceae</taxon>
        <taxon>Papilionoideae</taxon>
        <taxon>50 kb inversion clade</taxon>
        <taxon>NPAAA clade</taxon>
        <taxon>indigoferoid/millettioid clade</taxon>
        <taxon>Phaseoleae</taxon>
        <taxon>Vigna</taxon>
    </lineage>
</organism>
<evidence type="ECO:0000256" key="4">
    <source>
        <dbReference type="ARBA" id="ARBA00022692"/>
    </source>
</evidence>
<evidence type="ECO:0000256" key="7">
    <source>
        <dbReference type="ARBA" id="ARBA00022927"/>
    </source>
</evidence>
<comment type="caution">
    <text evidence="11">Lacks conserved residue(s) required for the propagation of feature annotation.</text>
</comment>
<dbReference type="GO" id="GO:0015031">
    <property type="term" value="P:protein transport"/>
    <property type="evidence" value="ECO:0007669"/>
    <property type="project" value="UniProtKB-KW"/>
</dbReference>
<dbReference type="PROSITE" id="PS00951">
    <property type="entry name" value="ER_LUMEN_RECEPTOR_1"/>
    <property type="match status" value="1"/>
</dbReference>
<dbReference type="PANTHER" id="PTHR10585">
    <property type="entry name" value="ER LUMEN PROTEIN RETAINING RECEPTOR"/>
    <property type="match status" value="1"/>
</dbReference>
<dbReference type="Proteomes" id="UP000743370">
    <property type="component" value="Unassembled WGS sequence"/>
</dbReference>
<dbReference type="GO" id="GO:0006621">
    <property type="term" value="P:protein retention in ER lumen"/>
    <property type="evidence" value="ECO:0007669"/>
    <property type="project" value="InterPro"/>
</dbReference>
<gene>
    <name evidence="12" type="ORF">HKW66_Vig0244840</name>
</gene>
<evidence type="ECO:0000256" key="1">
    <source>
        <dbReference type="ARBA" id="ARBA00004477"/>
    </source>
</evidence>
<comment type="subcellular location">
    <subcellularLocation>
        <location evidence="1 11">Endoplasmic reticulum membrane</location>
        <topology evidence="1 11">Multi-pass membrane protein</topology>
    </subcellularLocation>
</comment>
<comment type="caution">
    <text evidence="12">The sequence shown here is derived from an EMBL/GenBank/DDBJ whole genome shotgun (WGS) entry which is preliminary data.</text>
</comment>
<dbReference type="GO" id="GO:0046923">
    <property type="term" value="F:ER retention sequence binding"/>
    <property type="evidence" value="ECO:0007669"/>
    <property type="project" value="InterPro"/>
</dbReference>
<dbReference type="GO" id="GO:0016192">
    <property type="term" value="P:vesicle-mediated transport"/>
    <property type="evidence" value="ECO:0007669"/>
    <property type="project" value="UniProtKB-KW"/>
</dbReference>
<dbReference type="Pfam" id="PF00810">
    <property type="entry name" value="ER_lumen_recept"/>
    <property type="match status" value="1"/>
</dbReference>
<evidence type="ECO:0000256" key="3">
    <source>
        <dbReference type="ARBA" id="ARBA00022448"/>
    </source>
</evidence>
<keyword evidence="8 11" id="KW-1133">Transmembrane helix</keyword>
<name>A0A8T0KXZ0_PHAAN</name>
<dbReference type="PRINTS" id="PR00660">
    <property type="entry name" value="ERLUMENR"/>
</dbReference>
<keyword evidence="5 11" id="KW-0256">Endoplasmic reticulum</keyword>
<keyword evidence="4 11" id="KW-0812">Transmembrane</keyword>
<dbReference type="AlphaFoldDB" id="A0A8T0KXZ0"/>
<evidence type="ECO:0000256" key="2">
    <source>
        <dbReference type="ARBA" id="ARBA00010120"/>
    </source>
</evidence>
<comment type="similarity">
    <text evidence="2 11">Belongs to the ERD2 family.</text>
</comment>
<feature type="transmembrane region" description="Helical" evidence="11">
    <location>
        <begin position="112"/>
        <end position="131"/>
    </location>
</feature>
<feature type="transmembrane region" description="Helical" evidence="11">
    <location>
        <begin position="181"/>
        <end position="201"/>
    </location>
</feature>
<feature type="transmembrane region" description="Helical" evidence="11">
    <location>
        <begin position="152"/>
        <end position="169"/>
    </location>
</feature>
<dbReference type="PROSITE" id="PS00952">
    <property type="entry name" value="ER_LUMEN_RECEPTOR_2"/>
    <property type="match status" value="1"/>
</dbReference>
<evidence type="ECO:0000256" key="11">
    <source>
        <dbReference type="RuleBase" id="RU000634"/>
    </source>
</evidence>
<evidence type="ECO:0000256" key="6">
    <source>
        <dbReference type="ARBA" id="ARBA00022892"/>
    </source>
</evidence>
<evidence type="ECO:0000313" key="13">
    <source>
        <dbReference type="Proteomes" id="UP000743370"/>
    </source>
</evidence>
<keyword evidence="6" id="KW-0931">ER-Golgi transport</keyword>
<evidence type="ECO:0000256" key="5">
    <source>
        <dbReference type="ARBA" id="ARBA00022824"/>
    </source>
</evidence>
<keyword evidence="9 11" id="KW-0472">Membrane</keyword>
<protein>
    <recommendedName>
        <fullName evidence="11">ER lumen protein-retaining receptor</fullName>
    </recommendedName>
</protein>
<keyword evidence="3 11" id="KW-0813">Transport</keyword>
<reference evidence="12 13" key="1">
    <citation type="submission" date="2020-05" db="EMBL/GenBank/DDBJ databases">
        <title>Vigna angularis (adzuki bean) Var. LongXiaoDou No. 4 denovo assembly.</title>
        <authorList>
            <person name="Xiang H."/>
        </authorList>
    </citation>
    <scope>NUCLEOTIDE SEQUENCE [LARGE SCALE GENOMIC DNA]</scope>
    <source>
        <tissue evidence="12">Leaf</tissue>
    </source>
</reference>
<keyword evidence="7 11" id="KW-0653">Protein transport</keyword>
<evidence type="ECO:0000256" key="8">
    <source>
        <dbReference type="ARBA" id="ARBA00022989"/>
    </source>
</evidence>
<evidence type="ECO:0000313" key="12">
    <source>
        <dbReference type="EMBL" id="KAG2404837.1"/>
    </source>
</evidence>